<dbReference type="InterPro" id="IPR001227">
    <property type="entry name" value="Ac_transferase_dom_sf"/>
</dbReference>
<evidence type="ECO:0000256" key="2">
    <source>
        <dbReference type="ARBA" id="ARBA00013258"/>
    </source>
</evidence>
<keyword evidence="4 7" id="KW-0012">Acyltransferase</keyword>
<dbReference type="FunFam" id="3.30.70.250:FF:000001">
    <property type="entry name" value="Malonyl CoA-acyl carrier protein transacylase"/>
    <property type="match status" value="1"/>
</dbReference>
<dbReference type="GO" id="GO:0004314">
    <property type="term" value="F:[acyl-carrier-protein] S-malonyltransferase activity"/>
    <property type="evidence" value="ECO:0007669"/>
    <property type="project" value="UniProtKB-EC"/>
</dbReference>
<dbReference type="GO" id="GO:0005829">
    <property type="term" value="C:cytosol"/>
    <property type="evidence" value="ECO:0007669"/>
    <property type="project" value="TreeGrafter"/>
</dbReference>
<dbReference type="SMART" id="SM00827">
    <property type="entry name" value="PKS_AT"/>
    <property type="match status" value="1"/>
</dbReference>
<reference evidence="7" key="1">
    <citation type="submission" date="2018-06" db="EMBL/GenBank/DDBJ databases">
        <authorList>
            <person name="Zhirakovskaya E."/>
        </authorList>
    </citation>
    <scope>NUCLEOTIDE SEQUENCE</scope>
</reference>
<evidence type="ECO:0000313" key="7">
    <source>
        <dbReference type="EMBL" id="VAW11612.1"/>
    </source>
</evidence>
<dbReference type="EMBL" id="UOEN01000032">
    <property type="protein sequence ID" value="VAW11612.1"/>
    <property type="molecule type" value="Genomic_DNA"/>
</dbReference>
<feature type="domain" description="Malonyl-CoA:ACP transacylase (MAT)" evidence="6">
    <location>
        <begin position="9"/>
        <end position="309"/>
    </location>
</feature>
<protein>
    <recommendedName>
        <fullName evidence="2">[acyl-carrier-protein] S-malonyltransferase</fullName>
        <ecNumber evidence="2">2.3.1.39</ecNumber>
    </recommendedName>
</protein>
<dbReference type="InterPro" id="IPR014043">
    <property type="entry name" value="Acyl_transferase_dom"/>
</dbReference>
<dbReference type="SUPFAM" id="SSF55048">
    <property type="entry name" value="Probable ACP-binding domain of malonyl-CoA ACP transacylase"/>
    <property type="match status" value="1"/>
</dbReference>
<evidence type="ECO:0000256" key="3">
    <source>
        <dbReference type="ARBA" id="ARBA00022679"/>
    </source>
</evidence>
<comment type="similarity">
    <text evidence="1">Belongs to the FabD family.</text>
</comment>
<dbReference type="InterPro" id="IPR050858">
    <property type="entry name" value="Mal-CoA-ACP_Trans/PKS_FabD"/>
</dbReference>
<accession>A0A3B0TAS7</accession>
<dbReference type="PANTHER" id="PTHR42681">
    <property type="entry name" value="MALONYL-COA-ACYL CARRIER PROTEIN TRANSACYLASE, MITOCHONDRIAL"/>
    <property type="match status" value="1"/>
</dbReference>
<dbReference type="PANTHER" id="PTHR42681:SF1">
    <property type="entry name" value="MALONYL-COA-ACYL CARRIER PROTEIN TRANSACYLASE, MITOCHONDRIAL"/>
    <property type="match status" value="1"/>
</dbReference>
<keyword evidence="3 7" id="KW-0808">Transferase</keyword>
<name>A0A3B0TAS7_9ZZZZ</name>
<dbReference type="InterPro" id="IPR024925">
    <property type="entry name" value="Malonyl_CoA-ACP_transAc"/>
</dbReference>
<dbReference type="InterPro" id="IPR016036">
    <property type="entry name" value="Malonyl_transacylase_ACP-bd"/>
</dbReference>
<dbReference type="PIRSF" id="PIRSF000446">
    <property type="entry name" value="Mct"/>
    <property type="match status" value="1"/>
</dbReference>
<evidence type="ECO:0000256" key="5">
    <source>
        <dbReference type="ARBA" id="ARBA00048462"/>
    </source>
</evidence>
<evidence type="ECO:0000256" key="4">
    <source>
        <dbReference type="ARBA" id="ARBA00023315"/>
    </source>
</evidence>
<dbReference type="Gene3D" id="3.40.366.10">
    <property type="entry name" value="Malonyl-Coenzyme A Acyl Carrier Protein, domain 2"/>
    <property type="match status" value="1"/>
</dbReference>
<dbReference type="AlphaFoldDB" id="A0A3B0TAS7"/>
<dbReference type="NCBIfam" id="TIGR00128">
    <property type="entry name" value="fabD"/>
    <property type="match status" value="1"/>
</dbReference>
<proteinExistence type="inferred from homology"/>
<dbReference type="InterPro" id="IPR004410">
    <property type="entry name" value="Malonyl_CoA-ACP_transAc_FabD"/>
</dbReference>
<dbReference type="EC" id="2.3.1.39" evidence="2"/>
<comment type="catalytic activity">
    <reaction evidence="5">
        <text>holo-[ACP] + malonyl-CoA = malonyl-[ACP] + CoA</text>
        <dbReference type="Rhea" id="RHEA:41792"/>
        <dbReference type="Rhea" id="RHEA-COMP:9623"/>
        <dbReference type="Rhea" id="RHEA-COMP:9685"/>
        <dbReference type="ChEBI" id="CHEBI:57287"/>
        <dbReference type="ChEBI" id="CHEBI:57384"/>
        <dbReference type="ChEBI" id="CHEBI:64479"/>
        <dbReference type="ChEBI" id="CHEBI:78449"/>
        <dbReference type="EC" id="2.3.1.39"/>
    </reaction>
</comment>
<dbReference type="SUPFAM" id="SSF52151">
    <property type="entry name" value="FabD/lysophospholipase-like"/>
    <property type="match status" value="1"/>
</dbReference>
<organism evidence="7">
    <name type="scientific">hydrothermal vent metagenome</name>
    <dbReference type="NCBI Taxonomy" id="652676"/>
    <lineage>
        <taxon>unclassified sequences</taxon>
        <taxon>metagenomes</taxon>
        <taxon>ecological metagenomes</taxon>
    </lineage>
</organism>
<sequence>MSKKKIALIFPGQGAQTVGMGKEFYDSFSEAKETFDSADNIIPGLSDVIFNGSQEKLTSTAFCQPSIFTFSIAVLRVLEKNEVYQNLSPQFTCGLSLGECTSLCSSGVLSFEDSLKLVEKRSGFMEQATQQSKGAMAAVIGFDQDDLIKICDRTGAEVANFNSPDQIVITGEESKVKQASIEIKEAGAKRVIPLEVSGAFHSSLMQPAVDPFKQELASFNFRDAKFSILSNVDAQPTQDPQIIKKNLSKQITSSVQWVKSIEQIASQGVTDFLEIGPGTVLKGLIRKINRDLTVYNIQKPADIESLSRLN</sequence>
<gene>
    <name evidence="7" type="ORF">MNBD_BACTEROID05-1317</name>
</gene>
<evidence type="ECO:0000256" key="1">
    <source>
        <dbReference type="ARBA" id="ARBA00008217"/>
    </source>
</evidence>
<evidence type="ECO:0000259" key="6">
    <source>
        <dbReference type="SMART" id="SM00827"/>
    </source>
</evidence>
<dbReference type="Gene3D" id="3.30.70.250">
    <property type="entry name" value="Malonyl-CoA ACP transacylase, ACP-binding"/>
    <property type="match status" value="1"/>
</dbReference>
<dbReference type="Pfam" id="PF00698">
    <property type="entry name" value="Acyl_transf_1"/>
    <property type="match status" value="1"/>
</dbReference>
<dbReference type="GO" id="GO:0006633">
    <property type="term" value="P:fatty acid biosynthetic process"/>
    <property type="evidence" value="ECO:0007669"/>
    <property type="project" value="TreeGrafter"/>
</dbReference>
<dbReference type="InterPro" id="IPR016035">
    <property type="entry name" value="Acyl_Trfase/lysoPLipase"/>
</dbReference>